<feature type="region of interest" description="Disordered" evidence="5">
    <location>
        <begin position="873"/>
        <end position="921"/>
    </location>
</feature>
<accession>A0ABQ7JBR9</accession>
<evidence type="ECO:0000256" key="3">
    <source>
        <dbReference type="ARBA" id="ARBA00022833"/>
    </source>
</evidence>
<feature type="compositionally biased region" description="Basic and acidic residues" evidence="5">
    <location>
        <begin position="1365"/>
        <end position="1380"/>
    </location>
</feature>
<feature type="compositionally biased region" description="Basic and acidic residues" evidence="5">
    <location>
        <begin position="1844"/>
        <end position="1854"/>
    </location>
</feature>
<feature type="region of interest" description="Disordered" evidence="5">
    <location>
        <begin position="2442"/>
        <end position="2466"/>
    </location>
</feature>
<feature type="domain" description="PHD-type" evidence="6">
    <location>
        <begin position="1641"/>
        <end position="1699"/>
    </location>
</feature>
<feature type="region of interest" description="Disordered" evidence="5">
    <location>
        <begin position="1547"/>
        <end position="1577"/>
    </location>
</feature>
<reference evidence="7 8" key="1">
    <citation type="journal article" date="2020" name="bioRxiv">
        <title>Metabolic contributions of an alphaproteobacterial endosymbiont in the apicomplexan Cardiosporidium cionae.</title>
        <authorList>
            <person name="Hunter E.S."/>
            <person name="Paight C.J."/>
            <person name="Lane C.E."/>
        </authorList>
    </citation>
    <scope>NUCLEOTIDE SEQUENCE [LARGE SCALE GENOMIC DNA]</scope>
    <source>
        <strain evidence="7">ESH_2018</strain>
    </source>
</reference>
<dbReference type="EMBL" id="JADAQX010000183">
    <property type="protein sequence ID" value="KAF8821416.1"/>
    <property type="molecule type" value="Genomic_DNA"/>
</dbReference>
<feature type="compositionally biased region" description="Low complexity" evidence="5">
    <location>
        <begin position="602"/>
        <end position="611"/>
    </location>
</feature>
<feature type="compositionally biased region" description="Low complexity" evidence="5">
    <location>
        <begin position="2743"/>
        <end position="2752"/>
    </location>
</feature>
<organism evidence="7 8">
    <name type="scientific">Cardiosporidium cionae</name>
    <dbReference type="NCBI Taxonomy" id="476202"/>
    <lineage>
        <taxon>Eukaryota</taxon>
        <taxon>Sar</taxon>
        <taxon>Alveolata</taxon>
        <taxon>Apicomplexa</taxon>
        <taxon>Aconoidasida</taxon>
        <taxon>Nephromycida</taxon>
        <taxon>Cardiosporidium</taxon>
    </lineage>
</organism>
<feature type="compositionally biased region" description="Low complexity" evidence="5">
    <location>
        <begin position="1484"/>
        <end position="1494"/>
    </location>
</feature>
<feature type="compositionally biased region" description="Low complexity" evidence="5">
    <location>
        <begin position="2510"/>
        <end position="2547"/>
    </location>
</feature>
<evidence type="ECO:0000313" key="8">
    <source>
        <dbReference type="Proteomes" id="UP000823046"/>
    </source>
</evidence>
<feature type="compositionally biased region" description="Low complexity" evidence="5">
    <location>
        <begin position="2568"/>
        <end position="2578"/>
    </location>
</feature>
<feature type="compositionally biased region" description="Polar residues" evidence="5">
    <location>
        <begin position="2691"/>
        <end position="2707"/>
    </location>
</feature>
<feature type="region of interest" description="Disordered" evidence="5">
    <location>
        <begin position="1330"/>
        <end position="1405"/>
    </location>
</feature>
<feature type="region of interest" description="Disordered" evidence="5">
    <location>
        <begin position="353"/>
        <end position="389"/>
    </location>
</feature>
<feature type="region of interest" description="Disordered" evidence="5">
    <location>
        <begin position="591"/>
        <end position="622"/>
    </location>
</feature>
<dbReference type="InterPro" id="IPR019786">
    <property type="entry name" value="Zinc_finger_PHD-type_CS"/>
</dbReference>
<evidence type="ECO:0000256" key="5">
    <source>
        <dbReference type="SAM" id="MobiDB-lite"/>
    </source>
</evidence>
<feature type="compositionally biased region" description="Basic and acidic residues" evidence="5">
    <location>
        <begin position="488"/>
        <end position="500"/>
    </location>
</feature>
<feature type="region of interest" description="Disordered" evidence="5">
    <location>
        <begin position="1418"/>
        <end position="1450"/>
    </location>
</feature>
<feature type="compositionally biased region" description="Polar residues" evidence="5">
    <location>
        <begin position="2661"/>
        <end position="2671"/>
    </location>
</feature>
<feature type="region of interest" description="Disordered" evidence="5">
    <location>
        <begin position="951"/>
        <end position="980"/>
    </location>
</feature>
<evidence type="ECO:0000259" key="6">
    <source>
        <dbReference type="PROSITE" id="PS50016"/>
    </source>
</evidence>
<dbReference type="Proteomes" id="UP000823046">
    <property type="component" value="Unassembled WGS sequence"/>
</dbReference>
<feature type="compositionally biased region" description="Low complexity" evidence="5">
    <location>
        <begin position="506"/>
        <end position="518"/>
    </location>
</feature>
<dbReference type="InterPro" id="IPR013083">
    <property type="entry name" value="Znf_RING/FYVE/PHD"/>
</dbReference>
<dbReference type="PROSITE" id="PS50016">
    <property type="entry name" value="ZF_PHD_2"/>
    <property type="match status" value="1"/>
</dbReference>
<feature type="compositionally biased region" description="Basic and acidic residues" evidence="5">
    <location>
        <begin position="898"/>
        <end position="912"/>
    </location>
</feature>
<gene>
    <name evidence="7" type="ORF">IE077_002073</name>
</gene>
<name>A0ABQ7JBR9_9APIC</name>
<dbReference type="InterPro" id="IPR001965">
    <property type="entry name" value="Znf_PHD"/>
</dbReference>
<feature type="compositionally biased region" description="Basic and acidic residues" evidence="5">
    <location>
        <begin position="1817"/>
        <end position="1837"/>
    </location>
</feature>
<sequence>MNKTEVPMLQCMRKHRCSFKRGSLWYGKKLAIKGGREGNGWTRTTGGEGAGFASQQATVQGGRMMEEPLHTSEDEKEEFVDFEVLYWMYILSKYEESLSEGHILLLNALLPSLSSEKGVDSVTHPPLVLSSAYVSLSLVQRVTERVSLAKRWLKECMALMLPPYEEFEEEQKTILTTSTSSFEDIHTVVPPPMPFARMPSHGLSPPPSTRSTTHLGVLPSIKSVLPYFPLDIQIYILSYLKKWSPIFDVNFKPLFMCYDSIFQSTSSSLLAASGSPSGALSPPSSPSSPVLLETWVDLSDSYSPDYAYHCCTAYALHYRQLTVSKTVWPFTDIRTYHPQLQLARKQLIERQKSLSSVQNTSSSSHAVSTSTLATHPPHRSENKFSGGVTVTKPFSTTPLAASLSSAAAVVTRTQSAHLKTRKTGIQQDSIASGGSLSTSFISPKGTTHGQPESSTGLPSQNLPAFAWSKSGNPPSARLPPSPPTSGKLTKDVETSHRRALGESGRSSLLSTATPATLPSTAGNALVLKDAKGRFMSVTSAGKGGQPTQSREKRIVLASSVRTEGGNPAEGGPRNGKCGHTPPSFHIRLPSSPLGSTPSAVKGTTGTVSVSTLPSGAMKSSKTKGMALTEEGNMASTRTATKFHPGIPPASRTTHNGEGGLSTLAIGGASLSPQGPTLGKGEIAVSPQSKVKNPPLLYPSVIHRNAPPKEDGSRIRNFTSKELMKAALQELPTVAAALKLLYRAQYEFKFYSPHFQKLQAFVETVLVFQHIVYLQFPFLRDLSTRRSLSPPSPPLPPSLRLRRYCAPFWRTTTPRIHLPHIFRENGRIVCPSKLSSSADSPNFVYEDVQYSLRQWQLSYLLPWKRTVATKDSLLPEDRPPLEREAITATEGPPTLRITRRLEQQQRKQKEKQPKPPLVFLPPNLAADLQDTDSEPELLDALFDPCCESLPVARDPPKPSLASPSRDGEASSLLGGEDPPKPSWWLECPWGNPLEYWEIVEGLVTDLRRPSSPISSVGDTPLCIDSHEKAASPPSLKSGGMPPPPAIPSDLPTEGGPVYDSLEMMLPGGPTASIGSSEGVSMSLRSRRGDRPVVNFRELASGSAKIEKREESGGKVVSVALEGCPAEKSSPSLDTAEGYFEEFNQWLPLLLEEAGDSQEFSMGLMHVSLPGNIPTTSLSWQVELPMRSIQNFEYSEEERESGRAELLKFLRLAEFCDILPLQLPLKGRLIQLLQTALDWQVQAREAINFCPKDFMIRQWSNDLDESASVKDEPLELTANIVKYYCFNGNFPPEEENRSEKLLASEMYTLHMAKPSSSPCPEISSREIQAIQGEEEMLPPSLEDGQTKRRKMDKTESREEREEMIECPSKDIKTEEQAEKCRMDVSPPSFPSIQENSMRSSPSSPLSAAVPIASSALPVPLSPTAPLSGGDDDARPSKRKLSTVLLPPPSEDVGGASALLSNLDRPMSTRSVKRAILNSLEKGGPLSSASTGSTSSSPVLKNSGNPLCIDVEEDSLLREEESSTLAPSYADLIHTPALMALFQGLERPAAEGGEVERPSMLPPPLHGHLPPPVASPLPSLPLPSVSTSRLAASSTLSTSEGGRSTSASPHLYVVKTSPSPQLTAIQRSFTFIMDLYAVLAATQPDVCPLCATIPRADDDACWIACDVCNRWYHLKCVGLADTMHANSDASSTYWQCPCCSLCLKSQPQMQEFQQLYHSKTFSISCYPTKERRLPSLRRMKRLLKTATASFFQGFLLPEREILEYRLVHMELWKKELRRHLPVVASLLEDMEKEKKKRKESKSLPFSLPLLHVFPLTERSGTTERLAKRETPTESDPHEQDSYPSSEEPAKKRLKLPEEETASATDPATAGIPPDVEEDEVMAISEAKTMAVALPEGLGSVSMRLPKSMTTTTSDTSLQQLPPGMSVLEFLFMMGIMIGIRGIPEMKIVALLLAELREWQSSILSFLQQLAVPPPDFKKGGMHPLARRSFIHEYRSRTTRLPLLSFQILLECKPSYFMDREQVTTCTDILRRALTLQQSLKAILAAPFQFVEQQGEQPVLDLEATLLSLPVFLQEEEQLCSLADYLILQQAAASLVKRIHANTPMPFPTSPLQVPSLLPLASIEVEEVKDSRTFKEVACIATPLKGEESVLEAAEEERPASLLDATFFETFLPGGWEAFVSVNDLLLILSTYTAFGQHKRDKEAFFPDIKTLDEAIGFLYLQFMKVIHLEQDVRSLGIVNLSATTLSLDTQKASKAGKEDKEPLKVSESKNESFFGEENALIGKETFFVLPSSAVSSASRVSALQFKTICKRSLSLGVSTYCLEPLRYTWKQVVAIQQGLQRFKIDQTYHFENSEKMRDMMNALEACSVRFQDLDDLKLHKDLMSRWLRRTRLAINNEKTFSSSVYESLRDEAASFPVNVAKTKIMMDLCQKIRIAKCVENVKMQRLQQRRGDPSPTPLQPPTSFLPNTTTEGVTLCLPPLLPSALTAGNVGSPAPLSSPYGSSGQGDRSDQESASLPLSSFSSMPTPLASPSGSSSGTSSFSDRSYSDKSMALPLSPVSRRLGEESFKDTSLAPPSSSHIPPSHPLFRAGGSATRGTLKPAAANTAHPVAPFYVKKSPPPAASTTHTETGAMKGSTGGSPSFHYPPPARPARHGMPLSMASGPSFPSTTASSIEFSPPYANRVHGQPPAHFSPLLTSPLGSNSGGSTSHASPPTRPRFFSPSHSTPPRRQMHPGGATSPYTPPSPSSSSSGPTSS</sequence>
<feature type="compositionally biased region" description="Basic and acidic residues" evidence="5">
    <location>
        <begin position="873"/>
        <end position="884"/>
    </location>
</feature>
<evidence type="ECO:0000313" key="7">
    <source>
        <dbReference type="EMBL" id="KAF8821416.1"/>
    </source>
</evidence>
<feature type="region of interest" description="Disordered" evidence="5">
    <location>
        <begin position="2492"/>
        <end position="2752"/>
    </location>
</feature>
<keyword evidence="8" id="KW-1185">Reference proteome</keyword>
<feature type="region of interest" description="Disordered" evidence="5">
    <location>
        <begin position="1479"/>
        <end position="1503"/>
    </location>
</feature>
<evidence type="ECO:0000256" key="2">
    <source>
        <dbReference type="ARBA" id="ARBA00022771"/>
    </source>
</evidence>
<keyword evidence="1" id="KW-0479">Metal-binding</keyword>
<comment type="caution">
    <text evidence="7">The sequence shown here is derived from an EMBL/GenBank/DDBJ whole genome shotgun (WGS) entry which is preliminary data.</text>
</comment>
<feature type="region of interest" description="Disordered" evidence="5">
    <location>
        <begin position="1815"/>
        <end position="1871"/>
    </location>
</feature>
<dbReference type="PROSITE" id="PS01359">
    <property type="entry name" value="ZF_PHD_1"/>
    <property type="match status" value="1"/>
</dbReference>
<dbReference type="InterPro" id="IPR011011">
    <property type="entry name" value="Znf_FYVE_PHD"/>
</dbReference>
<feature type="region of interest" description="Disordered" evidence="5">
    <location>
        <begin position="416"/>
        <end position="518"/>
    </location>
</feature>
<protein>
    <recommendedName>
        <fullName evidence="6">PHD-type domain-containing protein</fullName>
    </recommendedName>
</protein>
<evidence type="ECO:0000256" key="4">
    <source>
        <dbReference type="PROSITE-ProRule" id="PRU00146"/>
    </source>
</evidence>
<feature type="compositionally biased region" description="Low complexity" evidence="5">
    <location>
        <begin position="353"/>
        <end position="375"/>
    </location>
</feature>
<feature type="compositionally biased region" description="Pro residues" evidence="5">
    <location>
        <begin position="1557"/>
        <end position="1577"/>
    </location>
</feature>
<dbReference type="InterPro" id="IPR019787">
    <property type="entry name" value="Znf_PHD-finger"/>
</dbReference>
<dbReference type="SUPFAM" id="SSF57903">
    <property type="entry name" value="FYVE/PHD zinc finger"/>
    <property type="match status" value="1"/>
</dbReference>
<dbReference type="SMART" id="SM00249">
    <property type="entry name" value="PHD"/>
    <property type="match status" value="1"/>
</dbReference>
<dbReference type="Gene3D" id="3.30.40.10">
    <property type="entry name" value="Zinc/RING finger domain, C3HC4 (zinc finger)"/>
    <property type="match status" value="1"/>
</dbReference>
<feature type="compositionally biased region" description="Polar residues" evidence="5">
    <location>
        <begin position="416"/>
        <end position="462"/>
    </location>
</feature>
<keyword evidence="3" id="KW-0862">Zinc</keyword>
<evidence type="ECO:0000256" key="1">
    <source>
        <dbReference type="ARBA" id="ARBA00022723"/>
    </source>
</evidence>
<proteinExistence type="predicted"/>
<keyword evidence="2 4" id="KW-0863">Zinc-finger</keyword>